<organism evidence="1">
    <name type="scientific">Desulfobacca acetoxidans</name>
    <dbReference type="NCBI Taxonomy" id="60893"/>
    <lineage>
        <taxon>Bacteria</taxon>
        <taxon>Pseudomonadati</taxon>
        <taxon>Thermodesulfobacteriota</taxon>
        <taxon>Desulfobaccia</taxon>
        <taxon>Desulfobaccales</taxon>
        <taxon>Desulfobaccaceae</taxon>
        <taxon>Desulfobacca</taxon>
    </lineage>
</organism>
<dbReference type="AlphaFoldDB" id="A0A7C3Z1V0"/>
<sequence length="234" mass="28103">MTIGFRDDRRAQYGPIIELNDHNPRIPEPRRVERLDHLKLLHFQFVLFSRMLAKQRWYRARELVELGIDQTERINFGYRITRDERQMRLSPIDPEWVAGWRDLGIDLEHFEEEPLYWYDVEVLRLFREKGPAYFAALDLWEVDWEQKRRLASAQGYEDIPEDPISDPRTWEQKLYHAYLARFQRNPFWRDPGDILRLADLGLRKLAKGIGLRRAHLERLGLLAADRQPSPKEEA</sequence>
<name>A0A7C3Z1V0_9BACT</name>
<comment type="caution">
    <text evidence="1">The sequence shown here is derived from an EMBL/GenBank/DDBJ whole genome shotgun (WGS) entry which is preliminary data.</text>
</comment>
<proteinExistence type="predicted"/>
<protein>
    <submittedName>
        <fullName evidence="1">Uncharacterized protein</fullName>
    </submittedName>
</protein>
<evidence type="ECO:0000313" key="1">
    <source>
        <dbReference type="EMBL" id="HGF33348.1"/>
    </source>
</evidence>
<accession>A0A7C3Z1V0</accession>
<gene>
    <name evidence="1" type="ORF">ENW96_03025</name>
</gene>
<dbReference type="EMBL" id="DTMF01000079">
    <property type="protein sequence ID" value="HGF33348.1"/>
    <property type="molecule type" value="Genomic_DNA"/>
</dbReference>
<reference evidence="1" key="1">
    <citation type="journal article" date="2020" name="mSystems">
        <title>Genome- and Community-Level Interaction Insights into Carbon Utilization and Element Cycling Functions of Hydrothermarchaeota in Hydrothermal Sediment.</title>
        <authorList>
            <person name="Zhou Z."/>
            <person name="Liu Y."/>
            <person name="Xu W."/>
            <person name="Pan J."/>
            <person name="Luo Z.H."/>
            <person name="Li M."/>
        </authorList>
    </citation>
    <scope>NUCLEOTIDE SEQUENCE [LARGE SCALE GENOMIC DNA]</scope>
    <source>
        <strain evidence="1">SpSt-897</strain>
    </source>
</reference>